<feature type="transmembrane region" description="Helical" evidence="1">
    <location>
        <begin position="59"/>
        <end position="81"/>
    </location>
</feature>
<keyword evidence="1" id="KW-0472">Membrane</keyword>
<dbReference type="Gene3D" id="3.40.50.410">
    <property type="entry name" value="von Willebrand factor, type A domain"/>
    <property type="match status" value="1"/>
</dbReference>
<reference evidence="4" key="1">
    <citation type="journal article" date="2019" name="Int. J. Syst. Evol. Microbiol.">
        <title>The Global Catalogue of Microorganisms (GCM) 10K type strain sequencing project: providing services to taxonomists for standard genome sequencing and annotation.</title>
        <authorList>
            <consortium name="The Broad Institute Genomics Platform"/>
            <consortium name="The Broad Institute Genome Sequencing Center for Infectious Disease"/>
            <person name="Wu L."/>
            <person name="Ma J."/>
        </authorList>
    </citation>
    <scope>NUCLEOTIDE SEQUENCE [LARGE SCALE GENOMIC DNA]</scope>
    <source>
        <strain evidence="4">CCUG 57942</strain>
    </source>
</reference>
<dbReference type="PANTHER" id="PTHR33608:SF3">
    <property type="entry name" value="SLR2013 PROTEIN"/>
    <property type="match status" value="1"/>
</dbReference>
<feature type="transmembrane region" description="Helical" evidence="1">
    <location>
        <begin position="6"/>
        <end position="28"/>
    </location>
</feature>
<dbReference type="SUPFAM" id="SSF53300">
    <property type="entry name" value="vWA-like"/>
    <property type="match status" value="1"/>
</dbReference>
<dbReference type="InterPro" id="IPR002881">
    <property type="entry name" value="DUF58"/>
</dbReference>
<proteinExistence type="predicted"/>
<feature type="transmembrane region" description="Helical" evidence="1">
    <location>
        <begin position="35"/>
        <end position="53"/>
    </location>
</feature>
<dbReference type="Proteomes" id="UP001597389">
    <property type="component" value="Unassembled WGS sequence"/>
</dbReference>
<comment type="caution">
    <text evidence="3">The sequence shown here is derived from an EMBL/GenBank/DDBJ whole genome shotgun (WGS) entry which is preliminary data.</text>
</comment>
<evidence type="ECO:0000259" key="2">
    <source>
        <dbReference type="Pfam" id="PF01882"/>
    </source>
</evidence>
<keyword evidence="1" id="KW-0812">Transmembrane</keyword>
<evidence type="ECO:0000313" key="3">
    <source>
        <dbReference type="EMBL" id="MFD2157596.1"/>
    </source>
</evidence>
<organism evidence="3 4">
    <name type="scientific">Rubritalea tangerina</name>
    <dbReference type="NCBI Taxonomy" id="430798"/>
    <lineage>
        <taxon>Bacteria</taxon>
        <taxon>Pseudomonadati</taxon>
        <taxon>Verrucomicrobiota</taxon>
        <taxon>Verrucomicrobiia</taxon>
        <taxon>Verrucomicrobiales</taxon>
        <taxon>Rubritaleaceae</taxon>
        <taxon>Rubritalea</taxon>
    </lineage>
</organism>
<keyword evidence="1" id="KW-1133">Transmembrane helix</keyword>
<gene>
    <name evidence="3" type="ORF">ACFSW8_01645</name>
</gene>
<dbReference type="InterPro" id="IPR036465">
    <property type="entry name" value="vWFA_dom_sf"/>
</dbReference>
<dbReference type="EMBL" id="JBHUJB010000009">
    <property type="protein sequence ID" value="MFD2157596.1"/>
    <property type="molecule type" value="Genomic_DNA"/>
</dbReference>
<evidence type="ECO:0000256" key="1">
    <source>
        <dbReference type="SAM" id="Phobius"/>
    </source>
</evidence>
<dbReference type="Pfam" id="PF01882">
    <property type="entry name" value="DUF58"/>
    <property type="match status" value="1"/>
</dbReference>
<protein>
    <submittedName>
        <fullName evidence="3">DUF58 domain-containing protein</fullName>
    </submittedName>
</protein>
<accession>A0ABW4Z6W0</accession>
<sequence>MSALTSFLTGLLLYVGPVVVIVLLWKWLKLKPAVGALYAASVWLCLGLVASVVPGLEGLWWGGLVVWSVLGILDAVLLSMVPAPEFRRKLPGRFAIDVAADVELELVSRARWATRYAVYDGLPMVAECEALPWSGKVRAGGKVHIFYPLKIRERGRCRLEEGYVEITSPFCLWSKQVRVGESDETRVYPNYEPVIQFALLAMESSPEQMGIVMKNRVGLSKDFHQLRDYQLGDTLSKVDWKATSKKLQLISRDYQEQRDQNVILAVDCGQRMRAMDGDIPQFDHCLNAMLLLAYVALKQGDNVGVMSFGGEQRWLPPVKGVNSMTTILNHLYDYRTTAAPSDYAEAAEKLLMNQSRRSLVVFLSNIRGEDGSDIIDPLRLVRKRHVTVLANLREKEVVDSFEKPVGSLEEALALGATQQYLDERQAILKELAAHGIYSVDETAQDLPVALANAYLVARERV</sequence>
<evidence type="ECO:0000313" key="4">
    <source>
        <dbReference type="Proteomes" id="UP001597389"/>
    </source>
</evidence>
<name>A0ABW4Z6W0_9BACT</name>
<keyword evidence="4" id="KW-1185">Reference proteome</keyword>
<dbReference type="PANTHER" id="PTHR33608">
    <property type="entry name" value="BLL2464 PROTEIN"/>
    <property type="match status" value="1"/>
</dbReference>
<feature type="domain" description="DUF58" evidence="2">
    <location>
        <begin position="226"/>
        <end position="396"/>
    </location>
</feature>